<feature type="transmembrane region" description="Helical" evidence="1">
    <location>
        <begin position="150"/>
        <end position="173"/>
    </location>
</feature>
<dbReference type="EMBL" id="MUZR01000024">
    <property type="protein sequence ID" value="OOC10060.1"/>
    <property type="molecule type" value="Genomic_DNA"/>
</dbReference>
<keyword evidence="3" id="KW-1185">Reference proteome</keyword>
<dbReference type="STRING" id="252474.B1A74_07715"/>
<dbReference type="Pfam" id="PF14348">
    <property type="entry name" value="DtrJ-like"/>
    <property type="match status" value="1"/>
</dbReference>
<sequence length="247" mass="27798">MASARRQTSSHPAQQREPGLIGRTLNLAGQTVLWLLAALLFSLVAEWVGMTWIWPDQGIQHSQQMLEREIGYLNEDFRQSMLTADPGSYARSFAEVSYRFLFEYTGIHSLVEWLSIPAHPEDGRIVHSLRNGYHSIEPYVLAGMAITQVFALRLGVLTLAMPVFVLFAMVALVDGLVQRDLRRWGGGRESSFVYHHAKRLMAPSIAMAWVVYLALPFSVHPNWVILPFALLNAITVAITASSFKKYL</sequence>
<dbReference type="RefSeq" id="WP_077244269.1">
    <property type="nucleotide sequence ID" value="NZ_MUZR01000024.1"/>
</dbReference>
<feature type="transmembrane region" description="Helical" evidence="1">
    <location>
        <begin position="200"/>
        <end position="217"/>
    </location>
</feature>
<keyword evidence="1" id="KW-1133">Transmembrane helix</keyword>
<gene>
    <name evidence="2" type="ORF">B1A74_07715</name>
</gene>
<organism evidence="2 3">
    <name type="scientific">Thioalkalivibrio halophilus</name>
    <dbReference type="NCBI Taxonomy" id="252474"/>
    <lineage>
        <taxon>Bacteria</taxon>
        <taxon>Pseudomonadati</taxon>
        <taxon>Pseudomonadota</taxon>
        <taxon>Gammaproteobacteria</taxon>
        <taxon>Chromatiales</taxon>
        <taxon>Ectothiorhodospiraceae</taxon>
        <taxon>Thioalkalivibrio</taxon>
    </lineage>
</organism>
<dbReference type="InterPro" id="IPR022266">
    <property type="entry name" value="DtrJ-like"/>
</dbReference>
<dbReference type="Proteomes" id="UP000189177">
    <property type="component" value="Unassembled WGS sequence"/>
</dbReference>
<keyword evidence="1" id="KW-0812">Transmembrane</keyword>
<feature type="transmembrane region" description="Helical" evidence="1">
    <location>
        <begin position="223"/>
        <end position="243"/>
    </location>
</feature>
<evidence type="ECO:0000256" key="1">
    <source>
        <dbReference type="SAM" id="Phobius"/>
    </source>
</evidence>
<accession>A0A1V2ZY79</accession>
<dbReference type="AlphaFoldDB" id="A0A1V2ZY79"/>
<keyword evidence="1" id="KW-0472">Membrane</keyword>
<evidence type="ECO:0000313" key="2">
    <source>
        <dbReference type="EMBL" id="OOC10060.1"/>
    </source>
</evidence>
<dbReference type="NCBIfam" id="TIGR03747">
    <property type="entry name" value="conj_TIGR03747"/>
    <property type="match status" value="1"/>
</dbReference>
<evidence type="ECO:0000313" key="3">
    <source>
        <dbReference type="Proteomes" id="UP000189177"/>
    </source>
</evidence>
<proteinExistence type="predicted"/>
<comment type="caution">
    <text evidence="2">The sequence shown here is derived from an EMBL/GenBank/DDBJ whole genome shotgun (WGS) entry which is preliminary data.</text>
</comment>
<reference evidence="2 3" key="1">
    <citation type="submission" date="2017-02" db="EMBL/GenBank/DDBJ databases">
        <title>Genomic diversity within the haloalkaliphilic genus Thioalkalivibrio.</title>
        <authorList>
            <person name="Ahn A.-C."/>
            <person name="Meier-Kolthoff J."/>
            <person name="Overmars L."/>
            <person name="Richter M."/>
            <person name="Woyke T."/>
            <person name="Sorokin D.Y."/>
            <person name="Muyzer G."/>
        </authorList>
    </citation>
    <scope>NUCLEOTIDE SEQUENCE [LARGE SCALE GENOMIC DNA]</scope>
    <source>
        <strain evidence="2 3">HL17</strain>
    </source>
</reference>
<feature type="transmembrane region" description="Helical" evidence="1">
    <location>
        <begin position="32"/>
        <end position="54"/>
    </location>
</feature>
<name>A0A1V2ZY79_9GAMM</name>
<dbReference type="OrthoDB" id="8443503at2"/>
<protein>
    <submittedName>
        <fullName evidence="2">Integrating conjugative element membrane protein</fullName>
    </submittedName>
</protein>